<dbReference type="GeneID" id="41973422"/>
<evidence type="ECO:0000259" key="1">
    <source>
        <dbReference type="Pfam" id="PF20183"/>
    </source>
</evidence>
<comment type="caution">
    <text evidence="2">The sequence shown here is derived from an EMBL/GenBank/DDBJ whole genome shotgun (WGS) entry which is preliminary data.</text>
</comment>
<evidence type="ECO:0000313" key="2">
    <source>
        <dbReference type="EMBL" id="TPX13504.1"/>
    </source>
</evidence>
<dbReference type="EMBL" id="SKBQ01000033">
    <property type="protein sequence ID" value="TPX13504.1"/>
    <property type="molecule type" value="Genomic_DNA"/>
</dbReference>
<keyword evidence="3" id="KW-1185">Reference proteome</keyword>
<evidence type="ECO:0000313" key="3">
    <source>
        <dbReference type="Proteomes" id="UP000319257"/>
    </source>
</evidence>
<dbReference type="InterPro" id="IPR046676">
    <property type="entry name" value="DUF6546"/>
</dbReference>
<gene>
    <name evidence="2" type="ORF">E0L32_005975</name>
</gene>
<dbReference type="Proteomes" id="UP000319257">
    <property type="component" value="Unassembled WGS sequence"/>
</dbReference>
<sequence>MEYWSRLPNEIRHMIWVIVAENCTYDPSRPSVRAGYAAVDQQWQRYFEPLIFSAIVVDNDRVHDMNEIITKHPVRRKAVKHIWLKVKLAEYDCGESEVPESAETKKLNEIYLTDTLWNLLSVMAAWRRPRPGLYRGILEEGITLDIAVFSPSDCKHTFRDFRLCPDYPLQSRDPALMDFVVSPAKFLRTHRHSRKTFGLKEPVDDHDCRGWNRVPVLGESIGAIARITGERPLNLDFSDFSFHSERRFPELPVVSQLVLRRQFYRSVAPNVLSKLLDESFTCLTAFSHEQFPDGFGGHNHGIFGTDYVDFLCGHRRRGEIFPAPNLGRTERGSPLPKSLTALIVFQDSDLRLGHRGRAICLDFPNTEAICDSLRCLDLQKIALSHIVSAEGFLADYTIPKLQSGFLHQTISQVSNRCMFVWPELKHIALTSDTFANHPGHLSSVVDLAVKMLIALEFMPKVEIFEIWSENKDNRLVLQFLRAPGGPGCITLLGEQPIGMSVILGVQSALDTVFNNAEGPIPALTVSGGIGRDMLDHHALRCMVLEPISAFQREVERHARRNA</sequence>
<accession>A0A507B460</accession>
<proteinExistence type="predicted"/>
<organism evidence="2 3">
    <name type="scientific">Thyridium curvatum</name>
    <dbReference type="NCBI Taxonomy" id="1093900"/>
    <lineage>
        <taxon>Eukaryota</taxon>
        <taxon>Fungi</taxon>
        <taxon>Dikarya</taxon>
        <taxon>Ascomycota</taxon>
        <taxon>Pezizomycotina</taxon>
        <taxon>Sordariomycetes</taxon>
        <taxon>Sordariomycetidae</taxon>
        <taxon>Thyridiales</taxon>
        <taxon>Thyridiaceae</taxon>
        <taxon>Thyridium</taxon>
    </lineage>
</organism>
<reference evidence="2 3" key="1">
    <citation type="submission" date="2019-06" db="EMBL/GenBank/DDBJ databases">
        <title>Draft genome sequence of the filamentous fungus Phialemoniopsis curvata isolated from diesel fuel.</title>
        <authorList>
            <person name="Varaljay V.A."/>
            <person name="Lyon W.J."/>
            <person name="Crouch A.L."/>
            <person name="Drake C.E."/>
            <person name="Hollomon J.M."/>
            <person name="Nadeau L.J."/>
            <person name="Nunn H.S."/>
            <person name="Stevenson B.S."/>
            <person name="Bojanowski C.L."/>
            <person name="Crookes-Goodson W.J."/>
        </authorList>
    </citation>
    <scope>NUCLEOTIDE SEQUENCE [LARGE SCALE GENOMIC DNA]</scope>
    <source>
        <strain evidence="2 3">D216</strain>
    </source>
</reference>
<protein>
    <recommendedName>
        <fullName evidence="1">DUF6546 domain-containing protein</fullName>
    </recommendedName>
</protein>
<feature type="domain" description="DUF6546" evidence="1">
    <location>
        <begin position="335"/>
        <end position="494"/>
    </location>
</feature>
<dbReference type="AlphaFoldDB" id="A0A507B460"/>
<dbReference type="Pfam" id="PF20183">
    <property type="entry name" value="DUF6546"/>
    <property type="match status" value="1"/>
</dbReference>
<name>A0A507B460_9PEZI</name>
<dbReference type="STRING" id="1093900.A0A507B460"/>
<dbReference type="InParanoid" id="A0A507B460"/>
<dbReference type="OrthoDB" id="3728558at2759"/>
<dbReference type="RefSeq" id="XP_030995215.1">
    <property type="nucleotide sequence ID" value="XM_031140555.1"/>
</dbReference>